<proteinExistence type="predicted"/>
<keyword evidence="1" id="KW-1133">Transmembrane helix</keyword>
<sequence>MFSIKKLVRREKGASLAIALIFLAIGAIMIPPLLLLIGSGLEQGEAIENRTDTLYSSDAGVEWVINILKTGGEGVTDSYGLAGLPNAESTSRTYNLSGLNGSAVKVKLIYHDAHDAGSYYEVVSTATLNGKSMTTNAALRYQPSGGSVFDNAITALDGNIILNNNAAVLNGNIIANGNITLENNASVDGDALVSTTHYISDIRNGIEGTKTINGTLTFTSIDTEIYKTEAQIAKNGTTSSTINLSNNATSTRNGPLHVLGNIILSNNSKLTINGALYIEGYVSLGNNSELIDNGPMYVNKYLYADNNSTMQFGGTTYINGTLTLGNNNSSNNQHVIVAKNDITINNNSTFNLQTAPLIISEQGDIDIRNNAKIGGYLYAPNGNITLENNTSLTGAAAALNITMANNATIDYNVNGLNDLPGGGGTSATLEILAWNTLGG</sequence>
<protein>
    <recommendedName>
        <fullName evidence="2">DUF7305 domain-containing protein</fullName>
    </recommendedName>
</protein>
<dbReference type="EMBL" id="AP017649">
    <property type="protein sequence ID" value="BAZ97757.1"/>
    <property type="molecule type" value="Genomic_DNA"/>
</dbReference>
<evidence type="ECO:0000256" key="1">
    <source>
        <dbReference type="SAM" id="Phobius"/>
    </source>
</evidence>
<dbReference type="InterPro" id="IPR055729">
    <property type="entry name" value="DUF7305"/>
</dbReference>
<dbReference type="AlphaFoldDB" id="A0AB33HT40"/>
<dbReference type="Proteomes" id="UP000218257">
    <property type="component" value="Chromosome"/>
</dbReference>
<name>A0AB33HT40_9CHLR</name>
<organism evidence="3 4">
    <name type="scientific">Dehalococcoides mccartyi</name>
    <dbReference type="NCBI Taxonomy" id="61435"/>
    <lineage>
        <taxon>Bacteria</taxon>
        <taxon>Bacillati</taxon>
        <taxon>Chloroflexota</taxon>
        <taxon>Dehalococcoidia</taxon>
        <taxon>Dehalococcoidales</taxon>
        <taxon>Dehalococcoidaceae</taxon>
        <taxon>Dehalococcoides</taxon>
    </lineage>
</organism>
<reference evidence="3 4" key="1">
    <citation type="journal article" date="2017" name="Sci. Rep.">
        <title>Isolation and genomic characterization of a Dehalococcoides strain suggests genomic rearrangement during culture.</title>
        <authorList>
            <person name="Yohda M."/>
            <person name="Ikegami K."/>
            <person name="Aita Y."/>
            <person name="Kitajima M."/>
            <person name="Takechi A."/>
            <person name="Iwamoto M."/>
            <person name="Fukuda T."/>
            <person name="Tamura N."/>
            <person name="Shibasaki J."/>
            <person name="Koike S."/>
            <person name="Komatsu D."/>
            <person name="Miyagi S."/>
            <person name="Nishimura M."/>
            <person name="Uchino Y."/>
            <person name="Shiroma A."/>
            <person name="Shimoji M."/>
            <person name="Tamotsu H."/>
            <person name="Ashimine N."/>
            <person name="Shinzato M."/>
            <person name="Ohki S."/>
            <person name="Nakano K."/>
            <person name="Teruya K."/>
            <person name="Satou K."/>
            <person name="Hirano T."/>
            <person name="Yagi O."/>
        </authorList>
    </citation>
    <scope>NUCLEOTIDE SEQUENCE [LARGE SCALE GENOMIC DNA]</scope>
    <source>
        <strain evidence="3 4">UCH-ATV1</strain>
    </source>
</reference>
<evidence type="ECO:0000313" key="4">
    <source>
        <dbReference type="Proteomes" id="UP000218257"/>
    </source>
</evidence>
<dbReference type="InterPro" id="IPR012332">
    <property type="entry name" value="Autotransporter_pectin_lyase_C"/>
</dbReference>
<keyword evidence="1" id="KW-0472">Membrane</keyword>
<feature type="transmembrane region" description="Helical" evidence="1">
    <location>
        <begin position="16"/>
        <end position="41"/>
    </location>
</feature>
<accession>A0AB33HT40</accession>
<evidence type="ECO:0000259" key="2">
    <source>
        <dbReference type="Pfam" id="PF23981"/>
    </source>
</evidence>
<dbReference type="RefSeq" id="WP_096476886.1">
    <property type="nucleotide sequence ID" value="NZ_AP017649.1"/>
</dbReference>
<gene>
    <name evidence="3" type="ORF">DEHALATV1_1129</name>
</gene>
<keyword evidence="1" id="KW-0812">Transmembrane</keyword>
<feature type="domain" description="DUF7305" evidence="2">
    <location>
        <begin position="215"/>
        <end position="412"/>
    </location>
</feature>
<evidence type="ECO:0000313" key="3">
    <source>
        <dbReference type="EMBL" id="BAZ97757.1"/>
    </source>
</evidence>
<dbReference type="Pfam" id="PF23981">
    <property type="entry name" value="DUF7305"/>
    <property type="match status" value="1"/>
</dbReference>
<dbReference type="Gene3D" id="2.160.20.20">
    <property type="match status" value="1"/>
</dbReference>